<dbReference type="EC" id="3.6.4.12" evidence="9"/>
<dbReference type="Gene3D" id="3.30.70.270">
    <property type="match status" value="2"/>
</dbReference>
<feature type="domain" description="Integrase zinc-binding" evidence="8">
    <location>
        <begin position="328"/>
        <end position="380"/>
    </location>
</feature>
<organism evidence="9 10">
    <name type="scientific">Apostasia shenzhenica</name>
    <dbReference type="NCBI Taxonomy" id="1088818"/>
    <lineage>
        <taxon>Eukaryota</taxon>
        <taxon>Viridiplantae</taxon>
        <taxon>Streptophyta</taxon>
        <taxon>Embryophyta</taxon>
        <taxon>Tracheophyta</taxon>
        <taxon>Spermatophyta</taxon>
        <taxon>Magnoliopsida</taxon>
        <taxon>Liliopsida</taxon>
        <taxon>Asparagales</taxon>
        <taxon>Orchidaceae</taxon>
        <taxon>Apostasioideae</taxon>
        <taxon>Apostasia</taxon>
    </lineage>
</organism>
<dbReference type="Pfam" id="PF17921">
    <property type="entry name" value="Integrase_H2C2"/>
    <property type="match status" value="1"/>
</dbReference>
<keyword evidence="4" id="KW-0255">Endonuclease</keyword>
<dbReference type="GO" id="GO:0004519">
    <property type="term" value="F:endonuclease activity"/>
    <property type="evidence" value="ECO:0007669"/>
    <property type="project" value="UniProtKB-KW"/>
</dbReference>
<keyword evidence="2" id="KW-0548">Nucleotidyltransferase</keyword>
<sequence length="396" mass="45981">MTLRDKKLYAKLSKCEFWLQQVTFLGHIISSSGIAVDPSKVEAITDWPKPATVTEARSFLSLAGYYRRFVEGFSKIALPLTQLTKKIVRFEWSKACNESFQKLKRHLVTTLVLTIPSTSENFVVYSDASRKGLRCVLMQGGKVIAYASRQLKNHEVNYLTHDLELAAVIFALKIWRHYLYGVKCEIFTDHKSLKYIFTQKELSPRQRRWLELLKDYDVDIQYHPEKPNIVANALSRKSTSNTLTNQEALIKKIEQLQLETRISNNKRMVAHLCIQSNLHEKIKIAQQEDSEIAKITQSIMKEDNPEFMIGSDGILRFRSRIYVSKSLELKREILSEAHSARYSIHPGGTKMYREQFWWPWMKNDIAEFISCRLVCQRVKIKHQRPGGLLQPLEIST</sequence>
<evidence type="ECO:0000256" key="3">
    <source>
        <dbReference type="ARBA" id="ARBA00022722"/>
    </source>
</evidence>
<dbReference type="InterPro" id="IPR050951">
    <property type="entry name" value="Retrovirus_Pol_polyprotein"/>
</dbReference>
<dbReference type="EMBL" id="KZ451890">
    <property type="protein sequence ID" value="PKA65756.1"/>
    <property type="molecule type" value="Genomic_DNA"/>
</dbReference>
<protein>
    <submittedName>
        <fullName evidence="9">Putative mitochondrial protein</fullName>
        <ecNumber evidence="9">3.6.4.12</ecNumber>
    </submittedName>
</protein>
<proteinExistence type="predicted"/>
<evidence type="ECO:0000313" key="9">
    <source>
        <dbReference type="EMBL" id="PKA65756.1"/>
    </source>
</evidence>
<dbReference type="PANTHER" id="PTHR37984:SF5">
    <property type="entry name" value="PROTEIN NYNRIN-LIKE"/>
    <property type="match status" value="1"/>
</dbReference>
<reference evidence="9 10" key="1">
    <citation type="journal article" date="2017" name="Nature">
        <title>The Apostasia genome and the evolution of orchids.</title>
        <authorList>
            <person name="Zhang G.Q."/>
            <person name="Liu K.W."/>
            <person name="Li Z."/>
            <person name="Lohaus R."/>
            <person name="Hsiao Y.Y."/>
            <person name="Niu S.C."/>
            <person name="Wang J.Y."/>
            <person name="Lin Y.C."/>
            <person name="Xu Q."/>
            <person name="Chen L.J."/>
            <person name="Yoshida K."/>
            <person name="Fujiwara S."/>
            <person name="Wang Z.W."/>
            <person name="Zhang Y.Q."/>
            <person name="Mitsuda N."/>
            <person name="Wang M."/>
            <person name="Liu G.H."/>
            <person name="Pecoraro L."/>
            <person name="Huang H.X."/>
            <person name="Xiao X.J."/>
            <person name="Lin M."/>
            <person name="Wu X.Y."/>
            <person name="Wu W.L."/>
            <person name="Chen Y.Y."/>
            <person name="Chang S.B."/>
            <person name="Sakamoto S."/>
            <person name="Ohme-Takagi M."/>
            <person name="Yagi M."/>
            <person name="Zeng S.J."/>
            <person name="Shen C.Y."/>
            <person name="Yeh C.M."/>
            <person name="Luo Y.B."/>
            <person name="Tsai W.C."/>
            <person name="Van de Peer Y."/>
            <person name="Liu Z.J."/>
        </authorList>
    </citation>
    <scope>NUCLEOTIDE SEQUENCE [LARGE SCALE GENOMIC DNA]</scope>
    <source>
        <strain evidence="10">cv. Shenzhen</strain>
        <tissue evidence="9">Stem</tissue>
    </source>
</reference>
<gene>
    <name evidence="9" type="ORF">AXF42_Ash013171</name>
</gene>
<dbReference type="GO" id="GO:0016787">
    <property type="term" value="F:hydrolase activity"/>
    <property type="evidence" value="ECO:0007669"/>
    <property type="project" value="UniProtKB-KW"/>
</dbReference>
<evidence type="ECO:0000256" key="1">
    <source>
        <dbReference type="ARBA" id="ARBA00022679"/>
    </source>
</evidence>
<dbReference type="AlphaFoldDB" id="A0A2I0BDC3"/>
<dbReference type="OrthoDB" id="415724at2759"/>
<keyword evidence="3" id="KW-0540">Nuclease</keyword>
<evidence type="ECO:0000256" key="6">
    <source>
        <dbReference type="ARBA" id="ARBA00022918"/>
    </source>
</evidence>
<dbReference type="InterPro" id="IPR043128">
    <property type="entry name" value="Rev_trsase/Diguanyl_cyclase"/>
</dbReference>
<dbReference type="CDD" id="cd09274">
    <property type="entry name" value="RNase_HI_RT_Ty3"/>
    <property type="match status" value="1"/>
</dbReference>
<keyword evidence="5 9" id="KW-0378">Hydrolase</keyword>
<dbReference type="Gene3D" id="1.10.340.70">
    <property type="match status" value="1"/>
</dbReference>
<dbReference type="GO" id="GO:0003678">
    <property type="term" value="F:DNA helicase activity"/>
    <property type="evidence" value="ECO:0007669"/>
    <property type="project" value="UniProtKB-EC"/>
</dbReference>
<evidence type="ECO:0000259" key="8">
    <source>
        <dbReference type="Pfam" id="PF17921"/>
    </source>
</evidence>
<feature type="domain" description="Reverse transcriptase RNase H-like" evidence="7">
    <location>
        <begin position="119"/>
        <end position="216"/>
    </location>
</feature>
<evidence type="ECO:0000256" key="4">
    <source>
        <dbReference type="ARBA" id="ARBA00022759"/>
    </source>
</evidence>
<dbReference type="InterPro" id="IPR041588">
    <property type="entry name" value="Integrase_H2C2"/>
</dbReference>
<evidence type="ECO:0000256" key="2">
    <source>
        <dbReference type="ARBA" id="ARBA00022695"/>
    </source>
</evidence>
<keyword evidence="1" id="KW-0808">Transferase</keyword>
<keyword evidence="6" id="KW-0695">RNA-directed DNA polymerase</keyword>
<evidence type="ECO:0000256" key="5">
    <source>
        <dbReference type="ARBA" id="ARBA00022801"/>
    </source>
</evidence>
<keyword evidence="10" id="KW-1185">Reference proteome</keyword>
<name>A0A2I0BDC3_9ASPA</name>
<dbReference type="FunFam" id="3.30.70.270:FF:000020">
    <property type="entry name" value="Transposon Tf2-6 polyprotein-like Protein"/>
    <property type="match status" value="1"/>
</dbReference>
<dbReference type="PANTHER" id="PTHR37984">
    <property type="entry name" value="PROTEIN CBG26694"/>
    <property type="match status" value="1"/>
</dbReference>
<dbReference type="GO" id="GO:0003964">
    <property type="term" value="F:RNA-directed DNA polymerase activity"/>
    <property type="evidence" value="ECO:0007669"/>
    <property type="project" value="UniProtKB-KW"/>
</dbReference>
<dbReference type="InterPro" id="IPR043502">
    <property type="entry name" value="DNA/RNA_pol_sf"/>
</dbReference>
<dbReference type="SUPFAM" id="SSF56672">
    <property type="entry name" value="DNA/RNA polymerases"/>
    <property type="match status" value="1"/>
</dbReference>
<accession>A0A2I0BDC3</accession>
<dbReference type="Pfam" id="PF17917">
    <property type="entry name" value="RT_RNaseH"/>
    <property type="match status" value="1"/>
</dbReference>
<dbReference type="Proteomes" id="UP000236161">
    <property type="component" value="Unassembled WGS sequence"/>
</dbReference>
<dbReference type="InterPro" id="IPR041373">
    <property type="entry name" value="RT_RNaseH"/>
</dbReference>
<evidence type="ECO:0000313" key="10">
    <source>
        <dbReference type="Proteomes" id="UP000236161"/>
    </source>
</evidence>
<evidence type="ECO:0000259" key="7">
    <source>
        <dbReference type="Pfam" id="PF17917"/>
    </source>
</evidence>